<gene>
    <name evidence="3" type="primary">leuD</name>
    <name evidence="5" type="ORF">U7230_09875</name>
</gene>
<dbReference type="SUPFAM" id="SSF52016">
    <property type="entry name" value="LeuD/IlvD-like"/>
    <property type="match status" value="1"/>
</dbReference>
<dbReference type="HAMAP" id="MF_01032">
    <property type="entry name" value="LeuD_type2"/>
    <property type="match status" value="1"/>
</dbReference>
<dbReference type="InterPro" id="IPR011827">
    <property type="entry name" value="LeuD_type2/HacB/DmdB"/>
</dbReference>
<dbReference type="InterPro" id="IPR050075">
    <property type="entry name" value="LeuD"/>
</dbReference>
<dbReference type="PANTHER" id="PTHR43345:SF2">
    <property type="entry name" value="3-ISOPROPYLMALATE DEHYDRATASE SMALL SUBUNIT 1"/>
    <property type="match status" value="1"/>
</dbReference>
<proteinExistence type="inferred from homology"/>
<keyword evidence="6" id="KW-1185">Reference proteome</keyword>
<dbReference type="EMBL" id="CP141615">
    <property type="protein sequence ID" value="WRP16404.1"/>
    <property type="molecule type" value="Genomic_DNA"/>
</dbReference>
<evidence type="ECO:0000259" key="4">
    <source>
        <dbReference type="Pfam" id="PF00694"/>
    </source>
</evidence>
<evidence type="ECO:0000256" key="2">
    <source>
        <dbReference type="ARBA" id="ARBA00023239"/>
    </source>
</evidence>
<protein>
    <recommendedName>
        <fullName evidence="3">3-isopropylmalate dehydratase small subunit</fullName>
        <ecNumber evidence="3">4.2.1.33</ecNumber>
    </recommendedName>
    <alternativeName>
        <fullName evidence="3">Alpha-IPM isomerase</fullName>
        <shortName evidence="3">IPMI</shortName>
    </alternativeName>
    <alternativeName>
        <fullName evidence="3">Isopropylmalate isomerase</fullName>
    </alternativeName>
</protein>
<dbReference type="Pfam" id="PF00694">
    <property type="entry name" value="Aconitase_C"/>
    <property type="match status" value="1"/>
</dbReference>
<dbReference type="EC" id="4.2.1.33" evidence="3"/>
<dbReference type="Gene3D" id="3.20.19.10">
    <property type="entry name" value="Aconitase, domain 4"/>
    <property type="match status" value="1"/>
</dbReference>
<dbReference type="CDD" id="cd01577">
    <property type="entry name" value="IPMI_Swivel"/>
    <property type="match status" value="1"/>
</dbReference>
<keyword evidence="3" id="KW-0432">Leucine biosynthesis</keyword>
<dbReference type="NCBIfam" id="TIGR02087">
    <property type="entry name" value="LEUD_arch"/>
    <property type="match status" value="1"/>
</dbReference>
<dbReference type="Proteomes" id="UP001332192">
    <property type="component" value="Chromosome"/>
</dbReference>
<feature type="domain" description="Aconitase A/isopropylmalate dehydratase small subunit swivel" evidence="4">
    <location>
        <begin position="59"/>
        <end position="110"/>
    </location>
</feature>
<name>A0ABZ1BUD7_9FIRM</name>
<comment type="similarity">
    <text evidence="1 3">Belongs to the LeuD family. LeuD type 2 subfamily.</text>
</comment>
<comment type="pathway">
    <text evidence="3">Amino-acid biosynthesis; L-leucine biosynthesis; L-leucine from 3-methyl-2-oxobutanoate: step 2/4.</text>
</comment>
<organism evidence="5 6">
    <name type="scientific">Carboxydichorda subterranea</name>
    <dbReference type="NCBI Taxonomy" id="3109565"/>
    <lineage>
        <taxon>Bacteria</taxon>
        <taxon>Bacillati</taxon>
        <taxon>Bacillota</taxon>
        <taxon>Limnochordia</taxon>
        <taxon>Limnochordales</taxon>
        <taxon>Geochordaceae</taxon>
        <taxon>Carboxydichorda</taxon>
    </lineage>
</organism>
<evidence type="ECO:0000256" key="1">
    <source>
        <dbReference type="ARBA" id="ARBA00009869"/>
    </source>
</evidence>
<sequence>MTAIPRTVRGRVWVVGDHVDTDVIIPARYLTTSDPQELARHVFEDLDPSLRERIWPGDIVVAGVNFGSGSSREHAPIALKAAGIACVVARSFARIFYRNAVNVGLPVLQCPEPIPVQSGQTVSIDLEAGTVLDEAGGRTFVAERMPDVMREILEAGGLVPYVARRLQEREASARATG</sequence>
<keyword evidence="2 3" id="KW-0456">Lyase</keyword>
<comment type="subunit">
    <text evidence="3">Heterodimer of LeuC and LeuD.</text>
</comment>
<comment type="catalytic activity">
    <reaction evidence="3">
        <text>(2R,3S)-3-isopropylmalate = (2S)-2-isopropylmalate</text>
        <dbReference type="Rhea" id="RHEA:32287"/>
        <dbReference type="ChEBI" id="CHEBI:1178"/>
        <dbReference type="ChEBI" id="CHEBI:35121"/>
        <dbReference type="EC" id="4.2.1.33"/>
    </reaction>
</comment>
<reference evidence="5 6" key="1">
    <citation type="journal article" date="2024" name="Front. Microbiol.">
        <title>Novel thermophilic genera Geochorda gen. nov. and Carboxydochorda gen. nov. from the deep terrestrial subsurface reveal the ecophysiological diversity in the class Limnochordia.</title>
        <authorList>
            <person name="Karnachuk O.V."/>
            <person name="Lukina A.P."/>
            <person name="Avakyan M.R."/>
            <person name="Kadnikov V.V."/>
            <person name="Begmatov S."/>
            <person name="Beletsky A.V."/>
            <person name="Vlasova K.G."/>
            <person name="Novikov A.A."/>
            <person name="Shcherbakova V.A."/>
            <person name="Mardanov A.V."/>
            <person name="Ravin N.V."/>
        </authorList>
    </citation>
    <scope>NUCLEOTIDE SEQUENCE [LARGE SCALE GENOMIC DNA]</scope>
    <source>
        <strain evidence="5 6">L945</strain>
    </source>
</reference>
<dbReference type="RefSeq" id="WP_324715676.1">
    <property type="nucleotide sequence ID" value="NZ_CP141615.1"/>
</dbReference>
<evidence type="ECO:0000313" key="5">
    <source>
        <dbReference type="EMBL" id="WRP16404.1"/>
    </source>
</evidence>
<dbReference type="PANTHER" id="PTHR43345">
    <property type="entry name" value="3-ISOPROPYLMALATE DEHYDRATASE SMALL SUBUNIT 2-RELATED-RELATED"/>
    <property type="match status" value="1"/>
</dbReference>
<dbReference type="InterPro" id="IPR015928">
    <property type="entry name" value="Aconitase/3IPM_dehydase_swvl"/>
</dbReference>
<accession>A0ABZ1BUD7</accession>
<dbReference type="InterPro" id="IPR033940">
    <property type="entry name" value="IPMI_Swivel"/>
</dbReference>
<comment type="function">
    <text evidence="3">Catalyzes the isomerization between 2-isopropylmalate and 3-isopropylmalate, via the formation of 2-isopropylmaleate.</text>
</comment>
<evidence type="ECO:0000313" key="6">
    <source>
        <dbReference type="Proteomes" id="UP001332192"/>
    </source>
</evidence>
<keyword evidence="3" id="KW-0100">Branched-chain amino acid biosynthesis</keyword>
<keyword evidence="3" id="KW-0028">Amino-acid biosynthesis</keyword>
<evidence type="ECO:0000256" key="3">
    <source>
        <dbReference type="HAMAP-Rule" id="MF_01032"/>
    </source>
</evidence>
<dbReference type="InterPro" id="IPR000573">
    <property type="entry name" value="AconitaseA/IPMdHydase_ssu_swvl"/>
</dbReference>